<evidence type="ECO:0000256" key="10">
    <source>
        <dbReference type="ARBA" id="ARBA00075378"/>
    </source>
</evidence>
<dbReference type="Pfam" id="PF00226">
    <property type="entry name" value="DnaJ"/>
    <property type="match status" value="1"/>
</dbReference>
<dbReference type="PANTHER" id="PTHR24078:SF553">
    <property type="entry name" value="DNAJ HOMOLOG SUBFAMILY B MEMBER 5"/>
    <property type="match status" value="1"/>
</dbReference>
<dbReference type="InterPro" id="IPR002939">
    <property type="entry name" value="DnaJ_C"/>
</dbReference>
<evidence type="ECO:0000256" key="3">
    <source>
        <dbReference type="ARBA" id="ARBA00022846"/>
    </source>
</evidence>
<feature type="domain" description="J" evidence="14">
    <location>
        <begin position="1"/>
        <end position="60"/>
    </location>
</feature>
<dbReference type="GO" id="GO:0005829">
    <property type="term" value="C:cytosol"/>
    <property type="evidence" value="ECO:0007669"/>
    <property type="project" value="TreeGrafter"/>
</dbReference>
<evidence type="ECO:0000256" key="2">
    <source>
        <dbReference type="ARBA" id="ARBA00022794"/>
    </source>
</evidence>
<dbReference type="Gene3D" id="1.10.287.110">
    <property type="entry name" value="DnaJ domain"/>
    <property type="match status" value="1"/>
</dbReference>
<organism evidence="15">
    <name type="scientific">Schistocephalus solidus</name>
    <name type="common">Tapeworm</name>
    <dbReference type="NCBI Taxonomy" id="70667"/>
    <lineage>
        <taxon>Eukaryota</taxon>
        <taxon>Metazoa</taxon>
        <taxon>Spiralia</taxon>
        <taxon>Lophotrochozoa</taxon>
        <taxon>Platyhelminthes</taxon>
        <taxon>Cestoda</taxon>
        <taxon>Eucestoda</taxon>
        <taxon>Diphyllobothriidea</taxon>
        <taxon>Diphyllobothriidae</taxon>
        <taxon>Schistocephalus</taxon>
    </lineage>
</organism>
<evidence type="ECO:0000256" key="1">
    <source>
        <dbReference type="ARBA" id="ARBA00004230"/>
    </source>
</evidence>
<reference evidence="15" key="1">
    <citation type="submission" date="2016-06" db="UniProtKB">
        <authorList>
            <consortium name="WormBaseParasite"/>
        </authorList>
    </citation>
    <scope>IDENTIFICATION</scope>
</reference>
<proteinExistence type="predicted"/>
<dbReference type="PROSITE" id="PS00636">
    <property type="entry name" value="DNAJ_1"/>
    <property type="match status" value="1"/>
</dbReference>
<keyword evidence="3" id="KW-0282">Flagellum</keyword>
<evidence type="ECO:0000256" key="7">
    <source>
        <dbReference type="ARBA" id="ARBA00056649"/>
    </source>
</evidence>
<comment type="subunit">
    <text evidence="8">Homodimer. Component of the axonemal radial spoke complex 1 (RS1), at least composed of spoke head proteins RSPH1, RSPH3, RSPH9 and the cilia-specific component RSPH4A or sperm-specific component RSPH6A, spoke stalk proteins RSPH14, DNAJB13, DYDC1, ROPN1L and NME5, and the anchor protein IQUB. Interacts with SUN5. Interacts with IQUB.</text>
</comment>
<evidence type="ECO:0000256" key="6">
    <source>
        <dbReference type="ARBA" id="ARBA00023273"/>
    </source>
</evidence>
<dbReference type="PROSITE" id="PS50076">
    <property type="entry name" value="DNAJ_2"/>
    <property type="match status" value="1"/>
</dbReference>
<dbReference type="InterPro" id="IPR008971">
    <property type="entry name" value="HSP40/DnaJ_pept-bd"/>
</dbReference>
<dbReference type="PRINTS" id="PR00625">
    <property type="entry name" value="JDOMAIN"/>
</dbReference>
<dbReference type="InterPro" id="IPR036869">
    <property type="entry name" value="J_dom_sf"/>
</dbReference>
<evidence type="ECO:0000259" key="14">
    <source>
        <dbReference type="PROSITE" id="PS50076"/>
    </source>
</evidence>
<dbReference type="FunFam" id="2.60.260.20:FF:000002">
    <property type="entry name" value="Dnaj homolog subfamily b member"/>
    <property type="match status" value="1"/>
</dbReference>
<dbReference type="GO" id="GO:0007017">
    <property type="term" value="P:microtubule-based process"/>
    <property type="evidence" value="ECO:0007669"/>
    <property type="project" value="UniProtKB-ARBA"/>
</dbReference>
<keyword evidence="2" id="KW-0970">Cilium biogenesis/degradation</keyword>
<dbReference type="SMART" id="SM00271">
    <property type="entry name" value="DnaJ"/>
    <property type="match status" value="1"/>
</dbReference>
<dbReference type="CDD" id="cd06257">
    <property type="entry name" value="DnaJ"/>
    <property type="match status" value="1"/>
</dbReference>
<comment type="subcellular location">
    <subcellularLocation>
        <location evidence="1">Cell projection</location>
        <location evidence="1">Cilium</location>
        <location evidence="1">Flagellum</location>
    </subcellularLocation>
</comment>
<dbReference type="SUPFAM" id="SSF46565">
    <property type="entry name" value="Chaperone J-domain"/>
    <property type="match status" value="1"/>
</dbReference>
<evidence type="ECO:0000256" key="8">
    <source>
        <dbReference type="ARBA" id="ARBA00064985"/>
    </source>
</evidence>
<dbReference type="AlphaFoldDB" id="A0A183S8E1"/>
<dbReference type="GO" id="GO:0030030">
    <property type="term" value="P:cell projection organization"/>
    <property type="evidence" value="ECO:0007669"/>
    <property type="project" value="UniProtKB-KW"/>
</dbReference>
<evidence type="ECO:0000256" key="13">
    <source>
        <dbReference type="ARBA" id="ARBA00081125"/>
    </source>
</evidence>
<evidence type="ECO:0000313" key="15">
    <source>
        <dbReference type="WBParaSite" id="SSLN_0000051201-mRNA-1"/>
    </source>
</evidence>
<accession>A0A183S8E1</accession>
<dbReference type="GO" id="GO:0051087">
    <property type="term" value="F:protein-folding chaperone binding"/>
    <property type="evidence" value="ECO:0007669"/>
    <property type="project" value="TreeGrafter"/>
</dbReference>
<dbReference type="Gene3D" id="2.60.260.20">
    <property type="entry name" value="Urease metallochaperone UreE, N-terminal domain"/>
    <property type="match status" value="2"/>
</dbReference>
<dbReference type="InterPro" id="IPR018253">
    <property type="entry name" value="DnaJ_domain_CS"/>
</dbReference>
<comment type="function">
    <text evidence="7">Functions as part of axonemal radial spoke complexes that play an important part in the motility of sperm and cilia.</text>
</comment>
<dbReference type="CDD" id="cd10747">
    <property type="entry name" value="DnaJ_C"/>
    <property type="match status" value="1"/>
</dbReference>
<evidence type="ECO:0000256" key="5">
    <source>
        <dbReference type="ARBA" id="ARBA00023186"/>
    </source>
</evidence>
<dbReference type="PANTHER" id="PTHR24078">
    <property type="entry name" value="DNAJ HOMOLOG SUBFAMILY C MEMBER"/>
    <property type="match status" value="1"/>
</dbReference>
<name>A0A183S8E1_SCHSO</name>
<dbReference type="GO" id="GO:0006457">
    <property type="term" value="P:protein folding"/>
    <property type="evidence" value="ECO:0007669"/>
    <property type="project" value="InterPro"/>
</dbReference>
<dbReference type="FunFam" id="1.10.287.110:FF:000033">
    <property type="entry name" value="dnaJ homolog subfamily B member 13"/>
    <property type="match status" value="1"/>
</dbReference>
<evidence type="ECO:0000256" key="12">
    <source>
        <dbReference type="ARBA" id="ARBA00080190"/>
    </source>
</evidence>
<dbReference type="FunFam" id="2.60.260.20:FF:000006">
    <property type="entry name" value="DnaJ subfamily B member 13"/>
    <property type="match status" value="1"/>
</dbReference>
<dbReference type="WBParaSite" id="SSLN_0000051201-mRNA-1">
    <property type="protein sequence ID" value="SSLN_0000051201-mRNA-1"/>
    <property type="gene ID" value="SSLN_0000051201"/>
</dbReference>
<dbReference type="InterPro" id="IPR001623">
    <property type="entry name" value="DnaJ_domain"/>
</dbReference>
<evidence type="ECO:0000256" key="11">
    <source>
        <dbReference type="ARBA" id="ARBA00078669"/>
    </source>
</evidence>
<keyword evidence="5" id="KW-0143">Chaperone</keyword>
<dbReference type="InterPro" id="IPR051339">
    <property type="entry name" value="DnaJ_subfamily_B"/>
</dbReference>
<dbReference type="SUPFAM" id="SSF49493">
    <property type="entry name" value="HSP40/DnaJ peptide-binding domain"/>
    <property type="match status" value="2"/>
</dbReference>
<keyword evidence="4" id="KW-0969">Cilium</keyword>
<dbReference type="GO" id="GO:0051082">
    <property type="term" value="F:unfolded protein binding"/>
    <property type="evidence" value="ECO:0007669"/>
    <property type="project" value="InterPro"/>
</dbReference>
<sequence length="330" mass="37258">LGLEKGASEDDIKKAYRKMALKYHPDKNKSPNAEEKFKSVAEAYEVLSDPKKREIYDKYGEEGLKGGLGEAPGRGQSGTYVFHGDPRQTFRVFFGTDDPFSNLMGGNLFSTGERMDVDSDFFGGSPFKGIFMDGGAKQRRTQDPPIHHDLSVSLEDVLYGTTKKIRVTRRRLNPDGRTTREEEKVLEIEVRKGWKAGTRITFPREGDEKPNNIPADIVFTVKDRSHKWFKREGTDVRYVAKIGLREALCGTTIQVPTIDNRRLPLALRDTIVRPGTTRRISGEGLPYPKEPNRRGDLIVEFDVVYPDRLSTSDRERLAAILPAYTPPPLV</sequence>
<evidence type="ECO:0000256" key="4">
    <source>
        <dbReference type="ARBA" id="ARBA00023069"/>
    </source>
</evidence>
<protein>
    <recommendedName>
        <fullName evidence="9">DnaJ homolog subfamily B member 13</fullName>
    </recommendedName>
    <alternativeName>
        <fullName evidence="12">Testis and spermatogenesis cell-related protein 6</fullName>
    </alternativeName>
    <alternativeName>
        <fullName evidence="13">Testis spermatocyte apoptosis-related gene 6 protein</fullName>
    </alternativeName>
    <alternativeName>
        <fullName evidence="10">Testis spermatogenesis apoptosis-related gene 3 protein</fullName>
    </alternativeName>
    <alternativeName>
        <fullName evidence="11">Testis spermatogenesis apoptosis-related gene 6 protein</fullName>
    </alternativeName>
</protein>
<keyword evidence="6" id="KW-0966">Cell projection</keyword>
<evidence type="ECO:0000256" key="9">
    <source>
        <dbReference type="ARBA" id="ARBA00071910"/>
    </source>
</evidence>
<dbReference type="Pfam" id="PF01556">
    <property type="entry name" value="DnaJ_C"/>
    <property type="match status" value="1"/>
</dbReference>
<dbReference type="GO" id="GO:0036126">
    <property type="term" value="C:sperm flagellum"/>
    <property type="evidence" value="ECO:0007669"/>
    <property type="project" value="UniProtKB-ARBA"/>
</dbReference>